<feature type="region of interest" description="Disordered" evidence="3">
    <location>
        <begin position="148"/>
        <end position="179"/>
    </location>
</feature>
<evidence type="ECO:0000256" key="3">
    <source>
        <dbReference type="SAM" id="MobiDB-lite"/>
    </source>
</evidence>
<feature type="domain" description="CID" evidence="5">
    <location>
        <begin position="466"/>
        <end position="626"/>
    </location>
</feature>
<reference evidence="6 7" key="1">
    <citation type="submission" date="2016-05" db="EMBL/GenBank/DDBJ databases">
        <title>Nuclear genome of Blastocystis sp. subtype 1 NandII.</title>
        <authorList>
            <person name="Gentekaki E."/>
            <person name="Curtis B."/>
            <person name="Stairs C."/>
            <person name="Eme L."/>
            <person name="Herman E."/>
            <person name="Klimes V."/>
            <person name="Arias M.C."/>
            <person name="Elias M."/>
            <person name="Hilliou F."/>
            <person name="Klute M."/>
            <person name="Malik S.-B."/>
            <person name="Pightling A."/>
            <person name="Rachubinski R."/>
            <person name="Salas D."/>
            <person name="Schlacht A."/>
            <person name="Suga H."/>
            <person name="Archibald J."/>
            <person name="Ball S.G."/>
            <person name="Clark G."/>
            <person name="Dacks J."/>
            <person name="Van Der Giezen M."/>
            <person name="Tsaousis A."/>
            <person name="Roger A."/>
        </authorList>
    </citation>
    <scope>NUCLEOTIDE SEQUENCE [LARGE SCALE GENOMIC DNA]</scope>
    <source>
        <strain evidence="7">ATCC 50177 / NandII</strain>
    </source>
</reference>
<dbReference type="STRING" id="478820.A0A196SDM7"/>
<dbReference type="GO" id="GO:0006396">
    <property type="term" value="P:RNA processing"/>
    <property type="evidence" value="ECO:0007669"/>
    <property type="project" value="InterPro"/>
</dbReference>
<evidence type="ECO:0000313" key="7">
    <source>
        <dbReference type="Proteomes" id="UP000078348"/>
    </source>
</evidence>
<dbReference type="InterPro" id="IPR000504">
    <property type="entry name" value="RRM_dom"/>
</dbReference>
<dbReference type="EMBL" id="LXWW01000245">
    <property type="protein sequence ID" value="OAO14416.1"/>
    <property type="molecule type" value="Genomic_DNA"/>
</dbReference>
<dbReference type="SUPFAM" id="SSF54928">
    <property type="entry name" value="RNA-binding domain, RBD"/>
    <property type="match status" value="1"/>
</dbReference>
<name>A0A196SDM7_BLAHN</name>
<dbReference type="PANTHER" id="PTHR23140">
    <property type="entry name" value="RNA PROCESSING PROTEIN LD23810P"/>
    <property type="match status" value="1"/>
</dbReference>
<protein>
    <submittedName>
        <fullName evidence="6">U2-associated protein SR14</fullName>
    </submittedName>
</protein>
<comment type="caution">
    <text evidence="6">The sequence shown here is derived from an EMBL/GenBank/DDBJ whole genome shotgun (WGS) entry which is preliminary data.</text>
</comment>
<dbReference type="Pfam" id="PF04818">
    <property type="entry name" value="CID"/>
    <property type="match status" value="1"/>
</dbReference>
<dbReference type="SMART" id="SM00582">
    <property type="entry name" value="RPR"/>
    <property type="match status" value="1"/>
</dbReference>
<dbReference type="Pfam" id="PF00076">
    <property type="entry name" value="RRM_1"/>
    <property type="match status" value="1"/>
</dbReference>
<dbReference type="InterPro" id="IPR035967">
    <property type="entry name" value="SWAP/Surp_sf"/>
</dbReference>
<dbReference type="Gene3D" id="3.30.70.330">
    <property type="match status" value="1"/>
</dbReference>
<feature type="region of interest" description="Disordered" evidence="3">
    <location>
        <begin position="675"/>
        <end position="716"/>
    </location>
</feature>
<dbReference type="Gene3D" id="1.25.40.90">
    <property type="match status" value="1"/>
</dbReference>
<evidence type="ECO:0000256" key="2">
    <source>
        <dbReference type="PROSITE-ProRule" id="PRU00176"/>
    </source>
</evidence>
<gene>
    <name evidence="6" type="ORF">AV274_3901</name>
</gene>
<dbReference type="PANTHER" id="PTHR23140:SF0">
    <property type="entry name" value="U2 SNRNP-ASSOCIATED SURP MOTIF-CONTAINING PROTEIN"/>
    <property type="match status" value="1"/>
</dbReference>
<dbReference type="PROSITE" id="PS50102">
    <property type="entry name" value="RRM"/>
    <property type="match status" value="1"/>
</dbReference>
<dbReference type="AlphaFoldDB" id="A0A196SDM7"/>
<dbReference type="SUPFAM" id="SSF109905">
    <property type="entry name" value="Surp module (SWAP domain)"/>
    <property type="match status" value="1"/>
</dbReference>
<dbReference type="InterPro" id="IPR008942">
    <property type="entry name" value="ENTH_VHS"/>
</dbReference>
<keyword evidence="1 2" id="KW-0694">RNA-binding</keyword>
<dbReference type="GO" id="GO:0003723">
    <property type="term" value="F:RNA binding"/>
    <property type="evidence" value="ECO:0007669"/>
    <property type="project" value="UniProtKB-UniRule"/>
</dbReference>
<accession>A0A196SDM7</accession>
<feature type="domain" description="RRM" evidence="4">
    <location>
        <begin position="234"/>
        <end position="314"/>
    </location>
</feature>
<sequence length="716" mass="79891">MDMEGEKGNGGIQKNSLLSMTQEKMAKFIYGGYQKDKLEQERSERLAKQKQEEEETAVVYSEFVNTFQNPKDSRNDAPVFVRGGTINNRGVAESAGTAEREIYILGKEEKAASLPAPSPSQPVAVSTPAAPHPQSGFKLNYKKFVPAPSKTKKSQAADLQSMFGSHSDDEDAEREQRKQITVNRKTNIHYAIHRRGEKSQLDTLFEEMAKKSQTSQGNSLPDHAAPDASDPNATELFFGNLPRSATVESLYTLCAHYAPVRSVVLKPPRGDDGASRGPIGFVSLRTHADALLVLQCLQDASMNGSRLHLGWGKGGHQTVLPRVPPGVEPRYIVAPPAPQRFVVQQVAVMVHNRGSAFEEALKARWGFLLEEGNTANLFYRWCVLVLGNGEDFATYSLLPFQFVQGGDWFVPPPAQDERAVRDRLEAVASELKSKAIKREHAGDVKDAREKRRREELGSNLLLDAVANRLPAGKFEWLCDALRRITPARPAILRIMTFCLDNASCAEHITCVLRDSICDNVPYFDLYRDTELRKPTPAPVKIARLYVVNDLLFNADSVCSTSYHTLLLRELPAMIEAVARMKNAMESNMLKKEVKVRIEKLFDAWLQNSVFSPAFIQGLQVVYQMSDAELDSSVDDEEGEETDSLRIQCKYNGLPNYGRRGQLLMRLKRLKEFREESAAREEGDTIQIDPSVDGEPLSDSDYSGCFEQPDPLLSFSS</sequence>
<proteinExistence type="predicted"/>
<feature type="region of interest" description="Disordered" evidence="3">
    <location>
        <begin position="210"/>
        <end position="231"/>
    </location>
</feature>
<evidence type="ECO:0000313" key="6">
    <source>
        <dbReference type="EMBL" id="OAO14416.1"/>
    </source>
</evidence>
<dbReference type="InterPro" id="IPR006569">
    <property type="entry name" value="CID_dom"/>
</dbReference>
<evidence type="ECO:0000259" key="5">
    <source>
        <dbReference type="PROSITE" id="PS51391"/>
    </source>
</evidence>
<keyword evidence="7" id="KW-1185">Reference proteome</keyword>
<evidence type="ECO:0000256" key="1">
    <source>
        <dbReference type="ARBA" id="ARBA00022884"/>
    </source>
</evidence>
<dbReference type="InterPro" id="IPR051485">
    <property type="entry name" value="SR-CTD_assoc_factor"/>
</dbReference>
<feature type="region of interest" description="Disordered" evidence="3">
    <location>
        <begin position="113"/>
        <end position="136"/>
    </location>
</feature>
<dbReference type="OrthoDB" id="204949at2759"/>
<dbReference type="Proteomes" id="UP000078348">
    <property type="component" value="Unassembled WGS sequence"/>
</dbReference>
<dbReference type="GO" id="GO:0005634">
    <property type="term" value="C:nucleus"/>
    <property type="evidence" value="ECO:0007669"/>
    <property type="project" value="TreeGrafter"/>
</dbReference>
<dbReference type="InterPro" id="IPR012677">
    <property type="entry name" value="Nucleotide-bd_a/b_plait_sf"/>
</dbReference>
<evidence type="ECO:0000259" key="4">
    <source>
        <dbReference type="PROSITE" id="PS50102"/>
    </source>
</evidence>
<dbReference type="SMART" id="SM00360">
    <property type="entry name" value="RRM"/>
    <property type="match status" value="1"/>
</dbReference>
<dbReference type="InterPro" id="IPR035979">
    <property type="entry name" value="RBD_domain_sf"/>
</dbReference>
<organism evidence="6 7">
    <name type="scientific">Blastocystis sp. subtype 1 (strain ATCC 50177 / NandII)</name>
    <dbReference type="NCBI Taxonomy" id="478820"/>
    <lineage>
        <taxon>Eukaryota</taxon>
        <taxon>Sar</taxon>
        <taxon>Stramenopiles</taxon>
        <taxon>Bigyra</taxon>
        <taxon>Opalozoa</taxon>
        <taxon>Opalinata</taxon>
        <taxon>Blastocystidae</taxon>
        <taxon>Blastocystis</taxon>
    </lineage>
</organism>
<dbReference type="PROSITE" id="PS51391">
    <property type="entry name" value="CID"/>
    <property type="match status" value="1"/>
</dbReference>